<dbReference type="Proteomes" id="UP000319817">
    <property type="component" value="Chromosome"/>
</dbReference>
<dbReference type="AlphaFoldDB" id="A0A517NTP1"/>
<organism evidence="1 2">
    <name type="scientific">Stieleria marina</name>
    <dbReference type="NCBI Taxonomy" id="1930275"/>
    <lineage>
        <taxon>Bacteria</taxon>
        <taxon>Pseudomonadati</taxon>
        <taxon>Planctomycetota</taxon>
        <taxon>Planctomycetia</taxon>
        <taxon>Pirellulales</taxon>
        <taxon>Pirellulaceae</taxon>
        <taxon>Stieleria</taxon>
    </lineage>
</organism>
<sequence length="224" mass="25600">MNTRILLIPFCVVCLCESSVAQHEPLKTDSQEYKDAYELIFDAEARAKKAETLLLQDGKREPKDLNARELSLLCRVYNEIFDPKKQMEMSRLLWGKAPNDPQATRWMSNSYRNLHRQDGNDSAGIIKFVDDALSRDLGVRRELLILKARAVLRQEKGITDAQRRVTVSDLLIESCGEPTDSSPMDGLESSPEFLMDHDSEFTRYFSTAEREALKVRMKAAAKKK</sequence>
<accession>A0A517NTP1</accession>
<keyword evidence="2" id="KW-1185">Reference proteome</keyword>
<dbReference type="EMBL" id="CP036526">
    <property type="protein sequence ID" value="QDT10494.1"/>
    <property type="molecule type" value="Genomic_DNA"/>
</dbReference>
<reference evidence="1 2" key="1">
    <citation type="submission" date="2019-02" db="EMBL/GenBank/DDBJ databases">
        <title>Deep-cultivation of Planctomycetes and their phenomic and genomic characterization uncovers novel biology.</title>
        <authorList>
            <person name="Wiegand S."/>
            <person name="Jogler M."/>
            <person name="Boedeker C."/>
            <person name="Pinto D."/>
            <person name="Vollmers J."/>
            <person name="Rivas-Marin E."/>
            <person name="Kohn T."/>
            <person name="Peeters S.H."/>
            <person name="Heuer A."/>
            <person name="Rast P."/>
            <person name="Oberbeckmann S."/>
            <person name="Bunk B."/>
            <person name="Jeske O."/>
            <person name="Meyerdierks A."/>
            <person name="Storesund J.E."/>
            <person name="Kallscheuer N."/>
            <person name="Luecker S."/>
            <person name="Lage O.M."/>
            <person name="Pohl T."/>
            <person name="Merkel B.J."/>
            <person name="Hornburger P."/>
            <person name="Mueller R.-W."/>
            <person name="Bruemmer F."/>
            <person name="Labrenz M."/>
            <person name="Spormann A.M."/>
            <person name="Op den Camp H."/>
            <person name="Overmann J."/>
            <person name="Amann R."/>
            <person name="Jetten M.S.M."/>
            <person name="Mascher T."/>
            <person name="Medema M.H."/>
            <person name="Devos D.P."/>
            <person name="Kaster A.-K."/>
            <person name="Ovreas L."/>
            <person name="Rohde M."/>
            <person name="Galperin M.Y."/>
            <person name="Jogler C."/>
        </authorList>
    </citation>
    <scope>NUCLEOTIDE SEQUENCE [LARGE SCALE GENOMIC DNA]</scope>
    <source>
        <strain evidence="1 2">K23_9</strain>
    </source>
</reference>
<gene>
    <name evidence="1" type="ORF">K239x_24510</name>
</gene>
<proteinExistence type="predicted"/>
<evidence type="ECO:0000313" key="2">
    <source>
        <dbReference type="Proteomes" id="UP000319817"/>
    </source>
</evidence>
<protein>
    <submittedName>
        <fullName evidence="1">Uncharacterized protein</fullName>
    </submittedName>
</protein>
<name>A0A517NTP1_9BACT</name>
<evidence type="ECO:0000313" key="1">
    <source>
        <dbReference type="EMBL" id="QDT10494.1"/>
    </source>
</evidence>